<dbReference type="Gene3D" id="3.40.720.10">
    <property type="entry name" value="Alkaline Phosphatase, subunit A"/>
    <property type="match status" value="1"/>
</dbReference>
<organism evidence="1 2">
    <name type="scientific">Tessaracoccus lubricantis</name>
    <dbReference type="NCBI Taxonomy" id="545543"/>
    <lineage>
        <taxon>Bacteria</taxon>
        <taxon>Bacillati</taxon>
        <taxon>Actinomycetota</taxon>
        <taxon>Actinomycetes</taxon>
        <taxon>Propionibacteriales</taxon>
        <taxon>Propionibacteriaceae</taxon>
        <taxon>Tessaracoccus</taxon>
    </lineage>
</organism>
<dbReference type="PANTHER" id="PTHR10151">
    <property type="entry name" value="ECTONUCLEOTIDE PYROPHOSPHATASE/PHOSPHODIESTERASE"/>
    <property type="match status" value="1"/>
</dbReference>
<comment type="caution">
    <text evidence="1">The sequence shown here is derived from an EMBL/GenBank/DDBJ whole genome shotgun (WGS) entry which is preliminary data.</text>
</comment>
<dbReference type="Pfam" id="PF01663">
    <property type="entry name" value="Phosphodiest"/>
    <property type="match status" value="1"/>
</dbReference>
<proteinExistence type="predicted"/>
<keyword evidence="2" id="KW-1185">Reference proteome</keyword>
<sequence length="372" mass="39981">MLAFVDPRYEDLSLANLLPSVVAGLDGGTPLIDIPATRQYVVLLVDGLGWHQLKEHAEHAETMAALMDRGHRLTCSVPSTTATSLTSLGCGATPGEHGVMGYSFYEPTVGRVINSLTWEGGPDDIEGFAQKPTVFQRLGSQGRTSAAVTLGRFASSALTRVAFAGTRLYPVGTEGDVEELTGLVTDALRGADVVYLYERLLDSDGHAHGTGSWQWLDRLAFIDDYVAHLIDALPPSVCLLVTGDHGMLNIPEDERVIVEDEPRLGGYTHLGGEPRFRHVYGDDARALAWAWESVLGERAHVLRREEAIEAGWFGPNVSNMSAARIGDVVAAMTGTWAAMSYATPGEFSLVGMHGSMTAAEMEVPLLVHGGRP</sequence>
<dbReference type="RefSeq" id="WP_345583670.1">
    <property type="nucleotide sequence ID" value="NZ_BAABLV010000038.1"/>
</dbReference>
<dbReference type="PANTHER" id="PTHR10151:SF120">
    <property type="entry name" value="BIS(5'-ADENOSYL)-TRIPHOSPHATASE"/>
    <property type="match status" value="1"/>
</dbReference>
<evidence type="ECO:0000313" key="2">
    <source>
        <dbReference type="Proteomes" id="UP001501521"/>
    </source>
</evidence>
<dbReference type="Proteomes" id="UP001501521">
    <property type="component" value="Unassembled WGS sequence"/>
</dbReference>
<dbReference type="SUPFAM" id="SSF53649">
    <property type="entry name" value="Alkaline phosphatase-like"/>
    <property type="match status" value="1"/>
</dbReference>
<dbReference type="InterPro" id="IPR002591">
    <property type="entry name" value="Phosphodiest/P_Trfase"/>
</dbReference>
<accession>A0ABP9FL26</accession>
<dbReference type="InterPro" id="IPR017850">
    <property type="entry name" value="Alkaline_phosphatase_core_sf"/>
</dbReference>
<name>A0ABP9FL26_9ACTN</name>
<gene>
    <name evidence="1" type="ORF">GCM10025789_26570</name>
</gene>
<dbReference type="EMBL" id="BAABLV010000038">
    <property type="protein sequence ID" value="GAA4905860.1"/>
    <property type="molecule type" value="Genomic_DNA"/>
</dbReference>
<protein>
    <submittedName>
        <fullName evidence="1">Alkaline phosphatase family protein</fullName>
    </submittedName>
</protein>
<reference evidence="2" key="1">
    <citation type="journal article" date="2019" name="Int. J. Syst. Evol. Microbiol.">
        <title>The Global Catalogue of Microorganisms (GCM) 10K type strain sequencing project: providing services to taxonomists for standard genome sequencing and annotation.</title>
        <authorList>
            <consortium name="The Broad Institute Genomics Platform"/>
            <consortium name="The Broad Institute Genome Sequencing Center for Infectious Disease"/>
            <person name="Wu L."/>
            <person name="Ma J."/>
        </authorList>
    </citation>
    <scope>NUCLEOTIDE SEQUENCE [LARGE SCALE GENOMIC DNA]</scope>
    <source>
        <strain evidence="2">JCM 19125</strain>
    </source>
</reference>
<evidence type="ECO:0000313" key="1">
    <source>
        <dbReference type="EMBL" id="GAA4905860.1"/>
    </source>
</evidence>